<sequence>MKGASSEDDVLYMSLKDKTALEQLLREDTSATLIAGDTLSFPDKSRYTVRVLYDEDGVSPNGSKAHTATDIGPAAGLLTAHYSDPESCWLITACDYPLLAVSPLEQLLHEFQAPVTCFQNEFGFCEPLLSLWSPSALRRLQENVLQGNYGPSFVVKESKGKLLRLEREEWLFNTNDKEQWDRALNLMSDRNFNCQGR</sequence>
<evidence type="ECO:0000313" key="3">
    <source>
        <dbReference type="Proteomes" id="UP001583193"/>
    </source>
</evidence>
<feature type="domain" description="MobA-like NTP transferase" evidence="1">
    <location>
        <begin position="69"/>
        <end position="156"/>
    </location>
</feature>
<dbReference type="InterPro" id="IPR029044">
    <property type="entry name" value="Nucleotide-diphossugar_trans"/>
</dbReference>
<reference evidence="2 3" key="1">
    <citation type="journal article" date="2024" name="IMA Fungus">
        <title>IMA Genome - F19 : A genome assembly and annotation guide to empower mycologists, including annotated draft genome sequences of Ceratocystis pirilliformis, Diaporthe australafricana, Fusarium ophioides, Paecilomyces lecythidis, and Sporothrix stenoceras.</title>
        <authorList>
            <person name="Aylward J."/>
            <person name="Wilson A.M."/>
            <person name="Visagie C.M."/>
            <person name="Spraker J."/>
            <person name="Barnes I."/>
            <person name="Buitendag C."/>
            <person name="Ceriani C."/>
            <person name="Del Mar Angel L."/>
            <person name="du Plessis D."/>
            <person name="Fuchs T."/>
            <person name="Gasser K."/>
            <person name="Kramer D."/>
            <person name="Li W."/>
            <person name="Munsamy K."/>
            <person name="Piso A."/>
            <person name="Price J.L."/>
            <person name="Sonnekus B."/>
            <person name="Thomas C."/>
            <person name="van der Nest A."/>
            <person name="van Dijk A."/>
            <person name="van Heerden A."/>
            <person name="van Vuuren N."/>
            <person name="Yilmaz N."/>
            <person name="Duong T.A."/>
            <person name="van der Merwe N.A."/>
            <person name="Wingfield M.J."/>
            <person name="Wingfield B.D."/>
        </authorList>
    </citation>
    <scope>NUCLEOTIDE SEQUENCE [LARGE SCALE GENOMIC DNA]</scope>
    <source>
        <strain evidence="2 3">CMW 18167</strain>
    </source>
</reference>
<dbReference type="Gene3D" id="3.90.550.10">
    <property type="entry name" value="Spore Coat Polysaccharide Biosynthesis Protein SpsA, Chain A"/>
    <property type="match status" value="1"/>
</dbReference>
<proteinExistence type="predicted"/>
<dbReference type="Pfam" id="PF12804">
    <property type="entry name" value="NTP_transf_3"/>
    <property type="match status" value="1"/>
</dbReference>
<evidence type="ECO:0000259" key="1">
    <source>
        <dbReference type="Pfam" id="PF12804"/>
    </source>
</evidence>
<comment type="caution">
    <text evidence="2">The sequence shown here is derived from an EMBL/GenBank/DDBJ whole genome shotgun (WGS) entry which is preliminary data.</text>
</comment>
<protein>
    <recommendedName>
        <fullName evidence="1">MobA-like NTP transferase domain-containing protein</fullName>
    </recommendedName>
</protein>
<dbReference type="EMBL" id="JAVDPF010000015">
    <property type="protein sequence ID" value="KAL1876774.1"/>
    <property type="molecule type" value="Genomic_DNA"/>
</dbReference>
<organism evidence="2 3">
    <name type="scientific">Paecilomyces lecythidis</name>
    <dbReference type="NCBI Taxonomy" id="3004212"/>
    <lineage>
        <taxon>Eukaryota</taxon>
        <taxon>Fungi</taxon>
        <taxon>Dikarya</taxon>
        <taxon>Ascomycota</taxon>
        <taxon>Pezizomycotina</taxon>
        <taxon>Eurotiomycetes</taxon>
        <taxon>Eurotiomycetidae</taxon>
        <taxon>Eurotiales</taxon>
        <taxon>Thermoascaceae</taxon>
        <taxon>Paecilomyces</taxon>
    </lineage>
</organism>
<accession>A0ABR3XLA5</accession>
<keyword evidence="3" id="KW-1185">Reference proteome</keyword>
<dbReference type="InterPro" id="IPR025877">
    <property type="entry name" value="MobA-like_NTP_Trfase"/>
</dbReference>
<evidence type="ECO:0000313" key="2">
    <source>
        <dbReference type="EMBL" id="KAL1876774.1"/>
    </source>
</evidence>
<dbReference type="Proteomes" id="UP001583193">
    <property type="component" value="Unassembled WGS sequence"/>
</dbReference>
<gene>
    <name evidence="2" type="ORF">Plec18167_005183</name>
</gene>
<name>A0ABR3XLA5_9EURO</name>